<dbReference type="InterPro" id="IPR001589">
    <property type="entry name" value="Actinin_actin-bd_CS"/>
</dbReference>
<dbReference type="InterPro" id="IPR001715">
    <property type="entry name" value="CH_dom"/>
</dbReference>
<protein>
    <recommendedName>
        <fullName evidence="5">Calponin-homology (CH) domain-containing protein</fullName>
    </recommendedName>
</protein>
<name>A0A8S0YYB6_ARCPL</name>
<feature type="compositionally biased region" description="Basic and acidic residues" evidence="4">
    <location>
        <begin position="1777"/>
        <end position="1800"/>
    </location>
</feature>
<feature type="compositionally biased region" description="Acidic residues" evidence="4">
    <location>
        <begin position="1921"/>
        <end position="1933"/>
    </location>
</feature>
<feature type="coiled-coil region" evidence="3">
    <location>
        <begin position="676"/>
        <end position="785"/>
    </location>
</feature>
<dbReference type="InterPro" id="IPR036872">
    <property type="entry name" value="CH_dom_sf"/>
</dbReference>
<dbReference type="SUPFAM" id="SSF46966">
    <property type="entry name" value="Spectrin repeat"/>
    <property type="match status" value="8"/>
</dbReference>
<dbReference type="SMART" id="SM00150">
    <property type="entry name" value="SPEC"/>
    <property type="match status" value="10"/>
</dbReference>
<feature type="region of interest" description="Disordered" evidence="4">
    <location>
        <begin position="2890"/>
        <end position="2917"/>
    </location>
</feature>
<feature type="compositionally biased region" description="Polar residues" evidence="4">
    <location>
        <begin position="2834"/>
        <end position="2851"/>
    </location>
</feature>
<feature type="compositionally biased region" description="Basic and acidic residues" evidence="4">
    <location>
        <begin position="2072"/>
        <end position="2085"/>
    </location>
</feature>
<keyword evidence="3" id="KW-0175">Coiled coil</keyword>
<evidence type="ECO:0000256" key="3">
    <source>
        <dbReference type="SAM" id="Coils"/>
    </source>
</evidence>
<feature type="compositionally biased region" description="Basic and acidic residues" evidence="4">
    <location>
        <begin position="1934"/>
        <end position="1945"/>
    </location>
</feature>
<feature type="compositionally biased region" description="Polar residues" evidence="4">
    <location>
        <begin position="2086"/>
        <end position="2096"/>
    </location>
</feature>
<dbReference type="InterPro" id="IPR002017">
    <property type="entry name" value="Spectrin_repeat"/>
</dbReference>
<feature type="domain" description="Calponin-homology (CH)" evidence="5">
    <location>
        <begin position="11"/>
        <end position="115"/>
    </location>
</feature>
<feature type="region of interest" description="Disordered" evidence="4">
    <location>
        <begin position="2126"/>
        <end position="2192"/>
    </location>
</feature>
<accession>A0A8S0YYB6</accession>
<sequence>MEPSFVDEREDVQKKTFAKWINSQLVKNDKPLVEDLFLDLRDGEILLSLLEILTAQQYKRERGRMRVHHINNVNTALQVLDANGVKLVNISSNDIVDGNPKLTLGLVWSIILHWQVHYHLKELMSELQQTNLEKTLLAWCRTHTANYSGVSVRNFTSSWADGLAFNALLHRWRPQLFDYTTIVGKSPAARLEHAFNIAHTHLGIDKLLDPEDVNTPNPDKKSIMMYVMCLFQSLPHSSEDVADLESVASEPTTPVTSNPPEQQVSSSRPVSTATTGSVELGGYYAAFEEVLAWLLEAEERLADTPAPETDDLARLKEHFHSHEKFLLELSEQQCRVGAVLEEGARLVLEAGLTRDEAAEVRLQLRLLNTRWEHLRTHAMSTQAQVHHALMRAQQEHVERFRAWLTRTEDRMSRMGAPRGGAGALAAQLRAVTALHDELRRQQPLVDALADCVIVVDDDAAQDADVTEIEDQLTALSERWSHTCQWTSAQLARLSALVARGAALDAAHDELRAAAQRAEAQLKHMEAAPADSVEQALQRCGVLKGLRRELLARQADVAKLSDDLAELAEQCQAPAPQMMDRAEALSDRLDALLMILDVQAQRIKDLGFDIDLDGDDDVPTEMDTTPEATTLVKTTTTTTTTSTTVVTEASYSGSKKARLNDTPSDFQLGYKTFVTWADNAEKTLNDCKSELDVKNGKRKEIPAILEQIEKEIETQRADFTNVEEIQRRLAAEEGLQEEAKRHQESIEELKKRWESIQRTLLEIRNTMNLLEDKENFNRNVEALQRELDDIHAWKERMLNEKPTNNQLIHLRNKIRAVKQLDMKLKELNAQSIILLTKPISKTHKDEIETDSKRINKAYEELLLHLTKREVEIKLAVTKKPVDKHNDDFKSLQNRIHQIEMQIISEHAMISSRDVMSSKLDELNKLRQEFDELQSTYDKVVKDRRENYEKGSVQELNFRSSVENLVTKFEDTKTILQQKISKLENGAKLMEQFEQESAAVGQWLDKVEQFLRDNEYVPLGEVELLERALDTSNKFEDDKSTYKSKLQTIETSKDSILEDCEETIAKVVQNDTRQLRKRYDTLTGKCLKQNEQLRRALERTEAVFRGMAEIESWLQQISSQLPQDHECNITDSAELYQMKARFQTLKDKCDDKTQEFRNLNEAGNDILLAAEQRRPAALAKRVTQLNARWNDVTHGVYERYKVLAEAWHESGELRAWLMQEGAWLDGLQRRLRRSPNAPADAEEISEELYDLENYIQNHSDERLARIQDIGRQLIDAHIMPGWIQAEIDGVTERWAALRGEAAARSALLERSAREAAASELWVERLQQWLAAAAPPDARAQPPPAELRAELAQQRRLAARVQAHADAYAAAGKHEAAARLRDQLDLLTRKFADVEEWLDAADAVSSEAEEEAEAEAGAADSPLPARLAAAAATLGGVQRECARALAPPGHEPDTVRAQLRTCLRVRMSIIPERRGSVAALSSLDSVHCCTTRLVPNMNWDSLYLFVVLSVALYKWIRFYRTLSEIKSEVESIIKTGRKMVEEKTVPEPQEFSKKIDMLKELYNKLGAQITESKTKLEYALLTAREIQNDLQSLTTWLDGLGTNIGKQTLELEMSRMEAIKDKLNGNYVEFAKNCDPVYLEKLKEQIDTINSRWTHLKKHGLVKRGNDIDVLQKYLSDIEQELDSPSTMSPAKLKVLSNEVRAKAQDVEALDNKMLSKLWEKIIDKITAATLSENAVVVGYENVTDTIKRRLESPVNTPETEKPEFKRSKIPLALKSPVPIRKEIKEGGNRSRASSLERCKRVSESSMSGSISSAMSTDSIEPSTSRVSSVPTTPDTPRKNSSTFNLLKDSDLFTQISNNKIQPKKPQEIAKPKADPCHMVEVKEHEIVKSTVSPIETVEIYPFETIDSVVEFIPQNVETVEIIDDTENDSLTESDEEGHPDSYERRPTVDLGTEPKTFVVEVKTLEHRMRPTLGILKRTSSNEEDKPTTTQVAMDAPDLIPSTEKQEENVSLKTPPPTPLDENEAAECPLLFDLAVRQQEAHRSLRSDEVNEYLILDEVPKDQAALPEPSATEDTFDKSQIHAADKLSKNSGIGISGSTPERIRRKFSQSVEEEEVIYSEVEDMPQLRSASCSEFDDKQPLSTSTPIKAADPAGKKQVQVVAMSPKLSGKTDKTTSPLPGREPKSPLMGTKSHIPISKERLKTVQNEKYQRTDEYIAKEEQPPAPPREGVQAPQEGGEASSLRFGAAWDAELAQFEAAAEGLARRMDVMLLTVGGVASERDPAKRLEILKNQLGQLAPDAATLISRGDSLVYAKHKDNPLLADYIQTHFQDKLRNKWSMVMSEIELKRNLALAAEDNVKELTRLVDELQAWCDSLDNNINNDPERVRSEYAEREAAAERVQRLCRELRAQHVGLPDRAVGDALAAWAAIAVNEADRPDDEAESACGEYVRRANLARESVAALGAQLRAPPLGGRDYDDFPLQEDALGALRAGAEAARAALEGAERDYPRGPTAQARRVRDKLRDEWAALQRAAAERQDRWSKCQTVWTNLYSLLESCGEWLDGAERAIEAAQDPALPLKDLKQKVRDLEKQMSARQKQAAGARSAGRGVVAACGAPLAADVQGQLELLDERWRRAAEALQALAARAGGEARAQLRLVAELLDTTSANVSDRTSLAIRLSLVKAREEELANKLKDMEVLRKNKQLPKGEQTAQLQAELEKAQASLSAHREYINSKLSALSKSSARLDAALAWAGEAARRLDSAGRLPPDQRDAAVQEIATTVKDRENEVREVLENYNNMERECLGAKQSVSGDVRDKALRLRELWAQLRALGHARDSSVASDASGESRNSSADSTNSVRLEFGALPALNNADIVTESSNKYFVGISRDEGFAFSRGTRPAKRDAPYLSDVDENTKKWNSKQ</sequence>
<comment type="caution">
    <text evidence="6">The sequence shown here is derived from an EMBL/GenBank/DDBJ whole genome shotgun (WGS) entry which is preliminary data.</text>
</comment>
<dbReference type="EMBL" id="CADEBD010000175">
    <property type="protein sequence ID" value="CAB3224724.1"/>
    <property type="molecule type" value="Genomic_DNA"/>
</dbReference>
<dbReference type="CDD" id="cd21186">
    <property type="entry name" value="CH_DMD-like_rpt1"/>
    <property type="match status" value="1"/>
</dbReference>
<feature type="region of interest" description="Disordered" evidence="4">
    <location>
        <begin position="241"/>
        <end position="273"/>
    </location>
</feature>
<evidence type="ECO:0000313" key="7">
    <source>
        <dbReference type="Proteomes" id="UP000494256"/>
    </source>
</evidence>
<dbReference type="Pfam" id="PF00307">
    <property type="entry name" value="CH"/>
    <property type="match status" value="2"/>
</dbReference>
<evidence type="ECO:0000256" key="1">
    <source>
        <dbReference type="ARBA" id="ARBA00022737"/>
    </source>
</evidence>
<dbReference type="Gene3D" id="1.20.58.60">
    <property type="match status" value="8"/>
</dbReference>
<dbReference type="Pfam" id="PF00435">
    <property type="entry name" value="Spectrin"/>
    <property type="match status" value="3"/>
</dbReference>
<feature type="region of interest" description="Disordered" evidence="4">
    <location>
        <begin position="1921"/>
        <end position="1946"/>
    </location>
</feature>
<dbReference type="InterPro" id="IPR018159">
    <property type="entry name" value="Spectrin/alpha-actinin"/>
</dbReference>
<evidence type="ECO:0000313" key="6">
    <source>
        <dbReference type="EMBL" id="CAB3224724.1"/>
    </source>
</evidence>
<dbReference type="SMART" id="SM00033">
    <property type="entry name" value="CH"/>
    <property type="match status" value="2"/>
</dbReference>
<keyword evidence="2" id="KW-0009">Actin-binding</keyword>
<dbReference type="PROSITE" id="PS00020">
    <property type="entry name" value="ACTININ_2"/>
    <property type="match status" value="1"/>
</dbReference>
<feature type="region of interest" description="Disordered" evidence="4">
    <location>
        <begin position="2061"/>
        <end position="2107"/>
    </location>
</feature>
<dbReference type="Gene3D" id="1.10.418.10">
    <property type="entry name" value="Calponin-like domain"/>
    <property type="match status" value="2"/>
</dbReference>
<dbReference type="CDD" id="cd00176">
    <property type="entry name" value="SPEC"/>
    <property type="match status" value="3"/>
</dbReference>
<feature type="region of interest" description="Disordered" evidence="4">
    <location>
        <begin position="1748"/>
        <end position="1841"/>
    </location>
</feature>
<keyword evidence="1" id="KW-0677">Repeat</keyword>
<evidence type="ECO:0000259" key="5">
    <source>
        <dbReference type="PROSITE" id="PS50021"/>
    </source>
</evidence>
<feature type="coiled-coil region" evidence="3">
    <location>
        <begin position="880"/>
        <end position="941"/>
    </location>
</feature>
<evidence type="ECO:0000256" key="2">
    <source>
        <dbReference type="ARBA" id="ARBA00023203"/>
    </source>
</evidence>
<dbReference type="OrthoDB" id="6339452at2759"/>
<dbReference type="GO" id="GO:0003779">
    <property type="term" value="F:actin binding"/>
    <property type="evidence" value="ECO:0007669"/>
    <property type="project" value="UniProtKB-KW"/>
</dbReference>
<feature type="compositionally biased region" description="Polar residues" evidence="4">
    <location>
        <begin position="249"/>
        <end position="273"/>
    </location>
</feature>
<organism evidence="6 7">
    <name type="scientific">Arctia plantaginis</name>
    <name type="common">Wood tiger moth</name>
    <name type="synonym">Phalaena plantaginis</name>
    <dbReference type="NCBI Taxonomy" id="874455"/>
    <lineage>
        <taxon>Eukaryota</taxon>
        <taxon>Metazoa</taxon>
        <taxon>Ecdysozoa</taxon>
        <taxon>Arthropoda</taxon>
        <taxon>Hexapoda</taxon>
        <taxon>Insecta</taxon>
        <taxon>Pterygota</taxon>
        <taxon>Neoptera</taxon>
        <taxon>Endopterygota</taxon>
        <taxon>Lepidoptera</taxon>
        <taxon>Glossata</taxon>
        <taxon>Ditrysia</taxon>
        <taxon>Noctuoidea</taxon>
        <taxon>Erebidae</taxon>
        <taxon>Arctiinae</taxon>
        <taxon>Arctia</taxon>
    </lineage>
</organism>
<dbReference type="GO" id="GO:0005737">
    <property type="term" value="C:cytoplasm"/>
    <property type="evidence" value="ECO:0007669"/>
    <property type="project" value="UniProtKB-ARBA"/>
</dbReference>
<feature type="domain" description="Calponin-homology (CH)" evidence="5">
    <location>
        <begin position="130"/>
        <end position="235"/>
    </location>
</feature>
<dbReference type="SUPFAM" id="SSF47576">
    <property type="entry name" value="Calponin-homology domain, CH-domain"/>
    <property type="match status" value="1"/>
</dbReference>
<dbReference type="PANTHER" id="PTHR11915">
    <property type="entry name" value="SPECTRIN/FILAMIN RELATED CYTOSKELETAL PROTEIN"/>
    <property type="match status" value="1"/>
</dbReference>
<proteinExistence type="predicted"/>
<feature type="compositionally biased region" description="Low complexity" evidence="4">
    <location>
        <begin position="1801"/>
        <end position="1832"/>
    </location>
</feature>
<evidence type="ECO:0000256" key="4">
    <source>
        <dbReference type="SAM" id="MobiDB-lite"/>
    </source>
</evidence>
<reference evidence="6 7" key="1">
    <citation type="submission" date="2020-04" db="EMBL/GenBank/DDBJ databases">
        <authorList>
            <person name="Wallbank WR R."/>
            <person name="Pardo Diaz C."/>
            <person name="Kozak K."/>
            <person name="Martin S."/>
            <person name="Jiggins C."/>
            <person name="Moest M."/>
            <person name="Warren A I."/>
            <person name="Byers J.R.P. K."/>
            <person name="Montejo-Kovacevich G."/>
            <person name="Yen C E."/>
        </authorList>
    </citation>
    <scope>NUCLEOTIDE SEQUENCE [LARGE SCALE GENOMIC DNA]</scope>
</reference>
<feature type="region of interest" description="Disordered" evidence="4">
    <location>
        <begin position="2832"/>
        <end position="2851"/>
    </location>
</feature>
<dbReference type="Proteomes" id="UP000494256">
    <property type="component" value="Unassembled WGS sequence"/>
</dbReference>
<dbReference type="PROSITE" id="PS50021">
    <property type="entry name" value="CH"/>
    <property type="match status" value="2"/>
</dbReference>
<gene>
    <name evidence="6" type="ORF">APLA_LOCUS1984</name>
</gene>
<dbReference type="FunFam" id="1.10.418.10:FF:000032">
    <property type="entry name" value="utrophin isoform X1"/>
    <property type="match status" value="1"/>
</dbReference>
<feature type="region of interest" description="Disordered" evidence="4">
    <location>
        <begin position="2211"/>
        <end position="2237"/>
    </location>
</feature>